<protein>
    <recommendedName>
        <fullName evidence="3">Heme exporter protein C</fullName>
    </recommendedName>
</protein>
<feature type="transmembrane region" description="Helical" evidence="8">
    <location>
        <begin position="113"/>
        <end position="131"/>
    </location>
</feature>
<name>A0A1Q8QGR3_9FIRM</name>
<dbReference type="GO" id="GO:0015232">
    <property type="term" value="F:heme transmembrane transporter activity"/>
    <property type="evidence" value="ECO:0007669"/>
    <property type="project" value="InterPro"/>
</dbReference>
<evidence type="ECO:0000256" key="3">
    <source>
        <dbReference type="ARBA" id="ARBA00016463"/>
    </source>
</evidence>
<keyword evidence="4 8" id="KW-0812">Transmembrane</keyword>
<feature type="transmembrane region" description="Helical" evidence="8">
    <location>
        <begin position="77"/>
        <end position="101"/>
    </location>
</feature>
<keyword evidence="7 8" id="KW-0472">Membrane</keyword>
<dbReference type="GO" id="GO:0020037">
    <property type="term" value="F:heme binding"/>
    <property type="evidence" value="ECO:0007669"/>
    <property type="project" value="InterPro"/>
</dbReference>
<evidence type="ECO:0000256" key="8">
    <source>
        <dbReference type="SAM" id="Phobius"/>
    </source>
</evidence>
<dbReference type="AlphaFoldDB" id="A0A1Q8QGR3"/>
<evidence type="ECO:0000256" key="4">
    <source>
        <dbReference type="ARBA" id="ARBA00022692"/>
    </source>
</evidence>
<dbReference type="GO" id="GO:0017004">
    <property type="term" value="P:cytochrome complex assembly"/>
    <property type="evidence" value="ECO:0007669"/>
    <property type="project" value="UniProtKB-KW"/>
</dbReference>
<gene>
    <name evidence="10" type="ORF">DSOL_4962</name>
</gene>
<dbReference type="PRINTS" id="PR01386">
    <property type="entry name" value="CCMCBIOGNSIS"/>
</dbReference>
<dbReference type="InterPro" id="IPR045062">
    <property type="entry name" value="Cyt_c_biogenesis_CcsA/CcmC"/>
</dbReference>
<feature type="transmembrane region" description="Helical" evidence="8">
    <location>
        <begin position="12"/>
        <end position="30"/>
    </location>
</feature>
<comment type="similarity">
    <text evidence="2">Belongs to the CcmC/CycZ/HelC family.</text>
</comment>
<dbReference type="InterPro" id="IPR003557">
    <property type="entry name" value="Cyt_c_biogenesis_CcmC"/>
</dbReference>
<sequence length="228" mass="26134">MKLIPLLKKILLGSTFVAMLTALYLVFEWVPVERQMGPVQKIFYFHVPSAWVAFLAFFVVFIASIMYLKTKAEVYDIIAGSSAQVGVVFTAIVLITGPIWGRAAWGTWWTWDPRLTTTLILWFIYLAYLIIRNSAKGNEKNYRLAAVFGIIGFIDVPIVFMAARWWRTIHPVVFEADNIGLPPSMLITLMVCLLTFTLLYFVLLLKSMKIEQVERKIQNLKNEALKAY</sequence>
<feature type="transmembrane region" description="Helical" evidence="8">
    <location>
        <begin position="143"/>
        <end position="166"/>
    </location>
</feature>
<evidence type="ECO:0000256" key="6">
    <source>
        <dbReference type="ARBA" id="ARBA00022989"/>
    </source>
</evidence>
<dbReference type="OrthoDB" id="9814290at2"/>
<keyword evidence="5" id="KW-0201">Cytochrome c-type biogenesis</keyword>
<keyword evidence="11" id="KW-1185">Reference proteome</keyword>
<accession>A0A1Q8QGR3</accession>
<proteinExistence type="inferred from homology"/>
<dbReference type="STRING" id="1888891.DSOL_4962"/>
<keyword evidence="6 8" id="KW-1133">Transmembrane helix</keyword>
<dbReference type="EMBL" id="MLBF01000075">
    <property type="protein sequence ID" value="OLN26537.1"/>
    <property type="molecule type" value="Genomic_DNA"/>
</dbReference>
<feature type="transmembrane region" description="Helical" evidence="8">
    <location>
        <begin position="186"/>
        <end position="205"/>
    </location>
</feature>
<evidence type="ECO:0000259" key="9">
    <source>
        <dbReference type="Pfam" id="PF01578"/>
    </source>
</evidence>
<dbReference type="PANTHER" id="PTHR30071:SF1">
    <property type="entry name" value="CYTOCHROME B_B6 PROTEIN-RELATED"/>
    <property type="match status" value="1"/>
</dbReference>
<evidence type="ECO:0000256" key="5">
    <source>
        <dbReference type="ARBA" id="ARBA00022748"/>
    </source>
</evidence>
<feature type="domain" description="Cytochrome c assembly protein" evidence="9">
    <location>
        <begin position="14"/>
        <end position="170"/>
    </location>
</feature>
<dbReference type="InterPro" id="IPR002541">
    <property type="entry name" value="Cyt_c_assembly"/>
</dbReference>
<comment type="caution">
    <text evidence="10">The sequence shown here is derived from an EMBL/GenBank/DDBJ whole genome shotgun (WGS) entry which is preliminary data.</text>
</comment>
<dbReference type="PANTHER" id="PTHR30071">
    <property type="entry name" value="HEME EXPORTER PROTEIN C"/>
    <property type="match status" value="1"/>
</dbReference>
<dbReference type="GO" id="GO:0005886">
    <property type="term" value="C:plasma membrane"/>
    <property type="evidence" value="ECO:0007669"/>
    <property type="project" value="TreeGrafter"/>
</dbReference>
<evidence type="ECO:0000313" key="10">
    <source>
        <dbReference type="EMBL" id="OLN26537.1"/>
    </source>
</evidence>
<evidence type="ECO:0000256" key="7">
    <source>
        <dbReference type="ARBA" id="ARBA00023136"/>
    </source>
</evidence>
<dbReference type="Proteomes" id="UP000186102">
    <property type="component" value="Unassembled WGS sequence"/>
</dbReference>
<dbReference type="GO" id="GO:0016829">
    <property type="term" value="F:lyase activity"/>
    <property type="evidence" value="ECO:0007669"/>
    <property type="project" value="UniProtKB-KW"/>
</dbReference>
<dbReference type="Pfam" id="PF01578">
    <property type="entry name" value="Cytochrom_C_asm"/>
    <property type="match status" value="1"/>
</dbReference>
<evidence type="ECO:0000313" key="11">
    <source>
        <dbReference type="Proteomes" id="UP000186102"/>
    </source>
</evidence>
<dbReference type="RefSeq" id="WP_075367226.1">
    <property type="nucleotide sequence ID" value="NZ_MLBF01000075.1"/>
</dbReference>
<feature type="transmembrane region" description="Helical" evidence="8">
    <location>
        <begin position="42"/>
        <end position="65"/>
    </location>
</feature>
<keyword evidence="10" id="KW-0456">Lyase</keyword>
<comment type="subcellular location">
    <subcellularLocation>
        <location evidence="1">Membrane</location>
        <topology evidence="1">Multi-pass membrane protein</topology>
    </subcellularLocation>
</comment>
<reference evidence="10 11" key="1">
    <citation type="submission" date="2016-09" db="EMBL/GenBank/DDBJ databases">
        <title>Complete genome of Desulfosporosinus sp. OL.</title>
        <authorList>
            <person name="Mardanov A."/>
            <person name="Beletsky A."/>
            <person name="Panova A."/>
            <person name="Karnachuk O."/>
            <person name="Ravin N."/>
        </authorList>
    </citation>
    <scope>NUCLEOTIDE SEQUENCE [LARGE SCALE GENOMIC DNA]</scope>
    <source>
        <strain evidence="10 11">OL</strain>
    </source>
</reference>
<organism evidence="10 11">
    <name type="scientific">Desulfosporosinus metallidurans</name>
    <dbReference type="NCBI Taxonomy" id="1888891"/>
    <lineage>
        <taxon>Bacteria</taxon>
        <taxon>Bacillati</taxon>
        <taxon>Bacillota</taxon>
        <taxon>Clostridia</taxon>
        <taxon>Eubacteriales</taxon>
        <taxon>Desulfitobacteriaceae</taxon>
        <taxon>Desulfosporosinus</taxon>
    </lineage>
</organism>
<evidence type="ECO:0000256" key="1">
    <source>
        <dbReference type="ARBA" id="ARBA00004141"/>
    </source>
</evidence>
<evidence type="ECO:0000256" key="2">
    <source>
        <dbReference type="ARBA" id="ARBA00005840"/>
    </source>
</evidence>